<feature type="domain" description="PPM-type phosphatase" evidence="11">
    <location>
        <begin position="23"/>
        <end position="459"/>
    </location>
</feature>
<evidence type="ECO:0000256" key="4">
    <source>
        <dbReference type="ARBA" id="ARBA00022723"/>
    </source>
</evidence>
<keyword evidence="5 9" id="KW-0378">Hydrolase</keyword>
<dbReference type="Pfam" id="PF00481">
    <property type="entry name" value="PP2C"/>
    <property type="match status" value="2"/>
</dbReference>
<dbReference type="InterPro" id="IPR001932">
    <property type="entry name" value="PPM-type_phosphatase-like_dom"/>
</dbReference>
<dbReference type="InterPro" id="IPR036457">
    <property type="entry name" value="PPM-type-like_dom_sf"/>
</dbReference>
<dbReference type="InterPro" id="IPR000222">
    <property type="entry name" value="PP2C_BS"/>
</dbReference>
<proteinExistence type="inferred from homology"/>
<keyword evidence="4" id="KW-0479">Metal-binding</keyword>
<keyword evidence="12" id="KW-1185">Reference proteome</keyword>
<evidence type="ECO:0000256" key="8">
    <source>
        <dbReference type="ARBA" id="ARBA00023211"/>
    </source>
</evidence>
<evidence type="ECO:0000256" key="10">
    <source>
        <dbReference type="SAM" id="MobiDB-lite"/>
    </source>
</evidence>
<evidence type="ECO:0000313" key="13">
    <source>
        <dbReference type="WBParaSite" id="MBELARI_LOCUS21130"/>
    </source>
</evidence>
<sequence>MGAYLSCPETAKDSIEGQNGRLRFAATSMQGWRVSQEDAHNCLEDLIDGWSMFSVYDGHGGCEVAQYTAKMLPDLIRVSEFEKADDVTKILQDVFINFDEHLRSETAIEKMEAIATASTKESGDKDEESEVNAVINEATLPLHEILAKYGLAILRKPLARKKQAFIEENKDENNEEEMANRDSGEEKSDVVHTKRSTSPAGKPVKRAKLDDEQPPKETADDMETNQEPTKEEKQNANTAEADESNKAEVSNSDDTSDEEFLEESDEDDDEEMSDECEDWSEERIENADFPMESPNAENKVAGVDSGTTACVCLVGKEKVIVANIGDSRAVMFHAGTAFDLSSDHKPEDAIEKERIQAAGGIITDDGRVCGGLNLSRALGDHFYKKIQTLTPEDEFLVVACDGIWNSMSSQEVVDFIKERLEQKKPLKDIVEELCDSCLAENSGGDGTGCDNMTCIIVDFRNPTTEHAEKESPNELLSKVDNA</sequence>
<evidence type="ECO:0000259" key="11">
    <source>
        <dbReference type="PROSITE" id="PS51746"/>
    </source>
</evidence>
<dbReference type="GO" id="GO:0004722">
    <property type="term" value="F:protein serine/threonine phosphatase activity"/>
    <property type="evidence" value="ECO:0007669"/>
    <property type="project" value="UniProtKB-EC"/>
</dbReference>
<evidence type="ECO:0000256" key="6">
    <source>
        <dbReference type="ARBA" id="ARBA00022842"/>
    </source>
</evidence>
<evidence type="ECO:0000256" key="1">
    <source>
        <dbReference type="ARBA" id="ARBA00001936"/>
    </source>
</evidence>
<feature type="compositionally biased region" description="Basic and acidic residues" evidence="10">
    <location>
        <begin position="207"/>
        <end position="219"/>
    </location>
</feature>
<dbReference type="Gene3D" id="3.60.40.10">
    <property type="entry name" value="PPM-type phosphatase domain"/>
    <property type="match status" value="2"/>
</dbReference>
<dbReference type="PANTHER" id="PTHR13832:SF803">
    <property type="entry name" value="PROTEIN PHOSPHATASE 1G"/>
    <property type="match status" value="1"/>
</dbReference>
<dbReference type="Proteomes" id="UP000887575">
    <property type="component" value="Unassembled WGS sequence"/>
</dbReference>
<evidence type="ECO:0000256" key="5">
    <source>
        <dbReference type="ARBA" id="ARBA00022801"/>
    </source>
</evidence>
<dbReference type="GO" id="GO:0046872">
    <property type="term" value="F:metal ion binding"/>
    <property type="evidence" value="ECO:0007669"/>
    <property type="project" value="UniProtKB-KW"/>
</dbReference>
<comment type="similarity">
    <text evidence="2 9">Belongs to the PP2C family.</text>
</comment>
<evidence type="ECO:0000256" key="3">
    <source>
        <dbReference type="ARBA" id="ARBA00013081"/>
    </source>
</evidence>
<evidence type="ECO:0000313" key="12">
    <source>
        <dbReference type="Proteomes" id="UP000887575"/>
    </source>
</evidence>
<dbReference type="SMART" id="SM00332">
    <property type="entry name" value="PP2Cc"/>
    <property type="match status" value="1"/>
</dbReference>
<dbReference type="EC" id="3.1.3.16" evidence="3"/>
<feature type="compositionally biased region" description="Basic and acidic residues" evidence="10">
    <location>
        <begin position="167"/>
        <end position="192"/>
    </location>
</feature>
<dbReference type="PROSITE" id="PS01032">
    <property type="entry name" value="PPM_1"/>
    <property type="match status" value="1"/>
</dbReference>
<keyword evidence="6" id="KW-0460">Magnesium</keyword>
<keyword evidence="8" id="KW-0464">Manganese</keyword>
<keyword evidence="7 9" id="KW-0904">Protein phosphatase</keyword>
<dbReference type="CDD" id="cd00143">
    <property type="entry name" value="PP2Cc"/>
    <property type="match status" value="1"/>
</dbReference>
<feature type="region of interest" description="Disordered" evidence="10">
    <location>
        <begin position="167"/>
        <end position="280"/>
    </location>
</feature>
<dbReference type="PANTHER" id="PTHR13832">
    <property type="entry name" value="PROTEIN PHOSPHATASE 2C"/>
    <property type="match status" value="1"/>
</dbReference>
<name>A0AAF3J7J7_9BILA</name>
<dbReference type="InterPro" id="IPR015655">
    <property type="entry name" value="PP2C"/>
</dbReference>
<reference evidence="13" key="1">
    <citation type="submission" date="2024-02" db="UniProtKB">
        <authorList>
            <consortium name="WormBaseParasite"/>
        </authorList>
    </citation>
    <scope>IDENTIFICATION</scope>
</reference>
<dbReference type="SUPFAM" id="SSF81606">
    <property type="entry name" value="PP2C-like"/>
    <property type="match status" value="1"/>
</dbReference>
<protein>
    <recommendedName>
        <fullName evidence="3">protein-serine/threonine phosphatase</fullName>
        <ecNumber evidence="3">3.1.3.16</ecNumber>
    </recommendedName>
</protein>
<dbReference type="PROSITE" id="PS51746">
    <property type="entry name" value="PPM_2"/>
    <property type="match status" value="1"/>
</dbReference>
<dbReference type="AlphaFoldDB" id="A0AAF3J7J7"/>
<feature type="compositionally biased region" description="Acidic residues" evidence="10">
    <location>
        <begin position="254"/>
        <end position="280"/>
    </location>
</feature>
<comment type="cofactor">
    <cofactor evidence="1">
        <name>Mn(2+)</name>
        <dbReference type="ChEBI" id="CHEBI:29035"/>
    </cofactor>
</comment>
<organism evidence="12 13">
    <name type="scientific">Mesorhabditis belari</name>
    <dbReference type="NCBI Taxonomy" id="2138241"/>
    <lineage>
        <taxon>Eukaryota</taxon>
        <taxon>Metazoa</taxon>
        <taxon>Ecdysozoa</taxon>
        <taxon>Nematoda</taxon>
        <taxon>Chromadorea</taxon>
        <taxon>Rhabditida</taxon>
        <taxon>Rhabditina</taxon>
        <taxon>Rhabditomorpha</taxon>
        <taxon>Rhabditoidea</taxon>
        <taxon>Rhabditidae</taxon>
        <taxon>Mesorhabditinae</taxon>
        <taxon>Mesorhabditis</taxon>
    </lineage>
</organism>
<evidence type="ECO:0000256" key="9">
    <source>
        <dbReference type="RuleBase" id="RU003465"/>
    </source>
</evidence>
<evidence type="ECO:0000256" key="2">
    <source>
        <dbReference type="ARBA" id="ARBA00006702"/>
    </source>
</evidence>
<evidence type="ECO:0000256" key="7">
    <source>
        <dbReference type="ARBA" id="ARBA00022912"/>
    </source>
</evidence>
<accession>A0AAF3J7J7</accession>
<dbReference type="WBParaSite" id="MBELARI_LOCUS21130">
    <property type="protein sequence ID" value="MBELARI_LOCUS21130"/>
    <property type="gene ID" value="MBELARI_LOCUS21130"/>
</dbReference>